<gene>
    <name evidence="9" type="primary">cas1_3</name>
    <name evidence="9" type="ORF">GALL_250090</name>
</gene>
<dbReference type="GO" id="GO:0043571">
    <property type="term" value="P:maintenance of CRISPR repeat elements"/>
    <property type="evidence" value="ECO:0007669"/>
    <property type="project" value="InterPro"/>
</dbReference>
<evidence type="ECO:0000256" key="8">
    <source>
        <dbReference type="ARBA" id="ARBA00023211"/>
    </source>
</evidence>
<keyword evidence="7" id="KW-0238">DNA-binding</keyword>
<dbReference type="GO" id="GO:0051607">
    <property type="term" value="P:defense response to virus"/>
    <property type="evidence" value="ECO:0007669"/>
    <property type="project" value="UniProtKB-KW"/>
</dbReference>
<dbReference type="InterPro" id="IPR019855">
    <property type="entry name" value="CRISPR-assoc_Cas1_NMENI"/>
</dbReference>
<evidence type="ECO:0000256" key="6">
    <source>
        <dbReference type="ARBA" id="ARBA00023118"/>
    </source>
</evidence>
<dbReference type="PANTHER" id="PTHR34353">
    <property type="entry name" value="CRISPR-ASSOCIATED ENDONUCLEASE CAS1 1"/>
    <property type="match status" value="1"/>
</dbReference>
<dbReference type="InterPro" id="IPR042206">
    <property type="entry name" value="CRISPR-assoc_Cas1_C"/>
</dbReference>
<keyword evidence="3 9" id="KW-0255">Endonuclease</keyword>
<dbReference type="AlphaFoldDB" id="A0A1J5RB44"/>
<comment type="caution">
    <text evidence="9">The sequence shown here is derived from an EMBL/GenBank/DDBJ whole genome shotgun (WGS) entry which is preliminary data.</text>
</comment>
<reference evidence="9" key="1">
    <citation type="submission" date="2016-10" db="EMBL/GenBank/DDBJ databases">
        <title>Sequence of Gallionella enrichment culture.</title>
        <authorList>
            <person name="Poehlein A."/>
            <person name="Muehling M."/>
            <person name="Daniel R."/>
        </authorList>
    </citation>
    <scope>NUCLEOTIDE SEQUENCE</scope>
</reference>
<dbReference type="Gene3D" id="1.20.120.920">
    <property type="entry name" value="CRISPR-associated endonuclease Cas1, C-terminal domain"/>
    <property type="match status" value="1"/>
</dbReference>
<dbReference type="Pfam" id="PF01867">
    <property type="entry name" value="Cas_Cas1"/>
    <property type="match status" value="1"/>
</dbReference>
<keyword evidence="2" id="KW-0479">Metal-binding</keyword>
<accession>A0A1J5RB44</accession>
<keyword evidence="5" id="KW-0460">Magnesium</keyword>
<dbReference type="EC" id="3.1.-.-" evidence="9"/>
<evidence type="ECO:0000256" key="5">
    <source>
        <dbReference type="ARBA" id="ARBA00022842"/>
    </source>
</evidence>
<organism evidence="9">
    <name type="scientific">mine drainage metagenome</name>
    <dbReference type="NCBI Taxonomy" id="410659"/>
    <lineage>
        <taxon>unclassified sequences</taxon>
        <taxon>metagenomes</taxon>
        <taxon>ecological metagenomes</taxon>
    </lineage>
</organism>
<sequence>MTWRSVVISRPAKLKRDHYSLAIEQERTACVPFEDIAVIVLNHREITLTHPVLSACGEYGISLFATGETHHPSGVFIPFLPHSRATRWLRLQLDLPRPVAKQTWAAVIRKKIGNQAAVLNMTGRDGADRLDSYVRRVRSGDADNIEGQAAFFYFTQLFGKDFRRDHERFINAALDYGYAVLRGTIARGLVAHGLMPSIGLFHASEQNAFNLADDVIEPFRPLVDLFVYRMAPQPDDELHPEDKAALVSLLNIDVGMPRGKMSALAAIEQTIESLARIYDGGSESLLELPTVIGLEQHRLEC</sequence>
<evidence type="ECO:0000313" key="9">
    <source>
        <dbReference type="EMBL" id="OIQ93033.1"/>
    </source>
</evidence>
<keyword evidence="4 9" id="KW-0378">Hydrolase</keyword>
<evidence type="ECO:0000256" key="1">
    <source>
        <dbReference type="ARBA" id="ARBA00022722"/>
    </source>
</evidence>
<evidence type="ECO:0000256" key="2">
    <source>
        <dbReference type="ARBA" id="ARBA00022723"/>
    </source>
</evidence>
<protein>
    <submittedName>
        <fullName evidence="9">CRISPR-associated endonuclease Cas1</fullName>
        <ecNumber evidence="9">3.1.-.-</ecNumber>
    </submittedName>
</protein>
<dbReference type="HAMAP" id="MF_01470">
    <property type="entry name" value="Cas1"/>
    <property type="match status" value="1"/>
</dbReference>
<keyword evidence="1" id="KW-0540">Nuclease</keyword>
<keyword evidence="6" id="KW-0051">Antiviral defense</keyword>
<dbReference type="GO" id="GO:0046872">
    <property type="term" value="F:metal ion binding"/>
    <property type="evidence" value="ECO:0007669"/>
    <property type="project" value="UniProtKB-KW"/>
</dbReference>
<dbReference type="InterPro" id="IPR050646">
    <property type="entry name" value="Cas1"/>
</dbReference>
<dbReference type="Gene3D" id="3.100.10.20">
    <property type="entry name" value="CRISPR-associated endonuclease Cas1, N-terminal domain"/>
    <property type="match status" value="1"/>
</dbReference>
<evidence type="ECO:0000256" key="4">
    <source>
        <dbReference type="ARBA" id="ARBA00022801"/>
    </source>
</evidence>
<dbReference type="InterPro" id="IPR042211">
    <property type="entry name" value="CRISPR-assoc_Cas1_N"/>
</dbReference>
<dbReference type="EMBL" id="MLJW01000216">
    <property type="protein sequence ID" value="OIQ93033.1"/>
    <property type="molecule type" value="Genomic_DNA"/>
</dbReference>
<dbReference type="NCBIfam" id="TIGR00287">
    <property type="entry name" value="cas1"/>
    <property type="match status" value="1"/>
</dbReference>
<keyword evidence="8" id="KW-0464">Manganese</keyword>
<dbReference type="GO" id="GO:0004520">
    <property type="term" value="F:DNA endonuclease activity"/>
    <property type="evidence" value="ECO:0007669"/>
    <property type="project" value="InterPro"/>
</dbReference>
<evidence type="ECO:0000256" key="7">
    <source>
        <dbReference type="ARBA" id="ARBA00023125"/>
    </source>
</evidence>
<proteinExistence type="inferred from homology"/>
<dbReference type="GO" id="GO:0016787">
    <property type="term" value="F:hydrolase activity"/>
    <property type="evidence" value="ECO:0007669"/>
    <property type="project" value="UniProtKB-KW"/>
</dbReference>
<dbReference type="InterPro" id="IPR002729">
    <property type="entry name" value="CRISPR-assoc_Cas1"/>
</dbReference>
<name>A0A1J5RB44_9ZZZZ</name>
<dbReference type="GO" id="GO:0003677">
    <property type="term" value="F:DNA binding"/>
    <property type="evidence" value="ECO:0007669"/>
    <property type="project" value="UniProtKB-KW"/>
</dbReference>
<dbReference type="PANTHER" id="PTHR34353:SF2">
    <property type="entry name" value="CRISPR-ASSOCIATED ENDONUCLEASE CAS1 1"/>
    <property type="match status" value="1"/>
</dbReference>
<dbReference type="NCBIfam" id="TIGR03639">
    <property type="entry name" value="cas1_NMENI"/>
    <property type="match status" value="1"/>
</dbReference>
<evidence type="ECO:0000256" key="3">
    <source>
        <dbReference type="ARBA" id="ARBA00022759"/>
    </source>
</evidence>